<evidence type="ECO:0000256" key="1">
    <source>
        <dbReference type="ARBA" id="ARBA00022450"/>
    </source>
</evidence>
<accession>A0ABY3YW80</accession>
<evidence type="ECO:0000313" key="4">
    <source>
        <dbReference type="EMBL" id="UNZ00504.1"/>
    </source>
</evidence>
<evidence type="ECO:0000256" key="2">
    <source>
        <dbReference type="ARBA" id="ARBA00022553"/>
    </source>
</evidence>
<dbReference type="InterPro" id="IPR009081">
    <property type="entry name" value="PP-bd_ACP"/>
</dbReference>
<dbReference type="Gene3D" id="1.10.1200.10">
    <property type="entry name" value="ACP-like"/>
    <property type="match status" value="1"/>
</dbReference>
<evidence type="ECO:0000313" key="5">
    <source>
        <dbReference type="Proteomes" id="UP000829476"/>
    </source>
</evidence>
<keyword evidence="1" id="KW-0596">Phosphopantetheine</keyword>
<gene>
    <name evidence="4" type="ORF">MQE36_14605</name>
</gene>
<proteinExistence type="predicted"/>
<sequence>MKLEELPLTSNGKLDRKSLPELKGLGIDIGIEYLGPRNEIEEQLVGIWSDVLNIPGVDISVTANFFELGGNSIKILRLQKMLNKFFDLHIDVTTLFRYYSIEKLSKLFKVELYNENNLEKTIDDSIARINKNIDLFNS</sequence>
<dbReference type="Pfam" id="PF00550">
    <property type="entry name" value="PP-binding"/>
    <property type="match status" value="1"/>
</dbReference>
<dbReference type="InterPro" id="IPR020806">
    <property type="entry name" value="PKS_PP-bd"/>
</dbReference>
<feature type="domain" description="Carrier" evidence="3">
    <location>
        <begin position="35"/>
        <end position="112"/>
    </location>
</feature>
<dbReference type="EMBL" id="CP094326">
    <property type="protein sequence ID" value="UNZ00504.1"/>
    <property type="molecule type" value="Genomic_DNA"/>
</dbReference>
<keyword evidence="2" id="KW-0597">Phosphoprotein</keyword>
<evidence type="ECO:0000259" key="3">
    <source>
        <dbReference type="PROSITE" id="PS50075"/>
    </source>
</evidence>
<dbReference type="PANTHER" id="PTHR44845">
    <property type="entry name" value="CARRIER DOMAIN-CONTAINING PROTEIN"/>
    <property type="match status" value="1"/>
</dbReference>
<keyword evidence="5" id="KW-1185">Reference proteome</keyword>
<dbReference type="PANTHER" id="PTHR44845:SF6">
    <property type="entry name" value="BETA-ALANINE-ACTIVATING ENZYME"/>
    <property type="match status" value="1"/>
</dbReference>
<dbReference type="Proteomes" id="UP000829476">
    <property type="component" value="Chromosome"/>
</dbReference>
<dbReference type="InterPro" id="IPR036736">
    <property type="entry name" value="ACP-like_sf"/>
</dbReference>
<name>A0ABY3YW80_9FLAO</name>
<dbReference type="SUPFAM" id="SSF47336">
    <property type="entry name" value="ACP-like"/>
    <property type="match status" value="1"/>
</dbReference>
<organism evidence="4 5">
    <name type="scientific">Zhouia spongiae</name>
    <dbReference type="NCBI Taxonomy" id="2202721"/>
    <lineage>
        <taxon>Bacteria</taxon>
        <taxon>Pseudomonadati</taxon>
        <taxon>Bacteroidota</taxon>
        <taxon>Flavobacteriia</taxon>
        <taxon>Flavobacteriales</taxon>
        <taxon>Flavobacteriaceae</taxon>
        <taxon>Zhouia</taxon>
    </lineage>
</organism>
<dbReference type="SMART" id="SM00823">
    <property type="entry name" value="PKS_PP"/>
    <property type="match status" value="1"/>
</dbReference>
<protein>
    <submittedName>
        <fullName evidence="4">Phosphopantetheine-binding protein</fullName>
    </submittedName>
</protein>
<reference evidence="4 5" key="1">
    <citation type="journal article" date="2018" name="Int. J. Syst. Evol. Microbiol.">
        <title>Zhouia spongiae sp. nov., isolated from a marine sponge.</title>
        <authorList>
            <person name="Zhuang L."/>
            <person name="Lin B."/>
            <person name="Qin F."/>
            <person name="Luo L."/>
        </authorList>
    </citation>
    <scope>NUCLEOTIDE SEQUENCE [LARGE SCALE GENOMIC DNA]</scope>
    <source>
        <strain evidence="4 5">HN-Y44</strain>
    </source>
</reference>
<dbReference type="PROSITE" id="PS50075">
    <property type="entry name" value="CARRIER"/>
    <property type="match status" value="1"/>
</dbReference>